<dbReference type="InterPro" id="IPR049730">
    <property type="entry name" value="SNF2/RAD54-like_C"/>
</dbReference>
<dbReference type="PANTHER" id="PTHR10799">
    <property type="entry name" value="SNF2/RAD54 HELICASE FAMILY"/>
    <property type="match status" value="1"/>
</dbReference>
<dbReference type="Pfam" id="PF00176">
    <property type="entry name" value="SNF2-rel_dom"/>
    <property type="match status" value="1"/>
</dbReference>
<dbReference type="InterPro" id="IPR001650">
    <property type="entry name" value="Helicase_C-like"/>
</dbReference>
<feature type="domain" description="Helicase C-terminal" evidence="3">
    <location>
        <begin position="854"/>
        <end position="1010"/>
    </location>
</feature>
<dbReference type="SUPFAM" id="SSF52540">
    <property type="entry name" value="P-loop containing nucleoside triphosphate hydrolases"/>
    <property type="match status" value="2"/>
</dbReference>
<proteinExistence type="predicted"/>
<dbReference type="CDD" id="cd18793">
    <property type="entry name" value="SF2_C_SNF"/>
    <property type="match status" value="1"/>
</dbReference>
<dbReference type="GO" id="GO:0016787">
    <property type="term" value="F:hydrolase activity"/>
    <property type="evidence" value="ECO:0007669"/>
    <property type="project" value="UniProtKB-KW"/>
</dbReference>
<name>E3CW49_9BACT</name>
<keyword evidence="5" id="KW-1185">Reference proteome</keyword>
<dbReference type="FunFam" id="3.40.50.300:FF:000533">
    <property type="entry name" value="Helicase, Snf2 family"/>
    <property type="match status" value="1"/>
</dbReference>
<dbReference type="RefSeq" id="WP_006299645.1">
    <property type="nucleotide sequence ID" value="NZ_CM001022.1"/>
</dbReference>
<dbReference type="Gene3D" id="3.40.50.10810">
    <property type="entry name" value="Tandem AAA-ATPase domain"/>
    <property type="match status" value="1"/>
</dbReference>
<keyword evidence="1" id="KW-0378">Hydrolase</keyword>
<evidence type="ECO:0000259" key="3">
    <source>
        <dbReference type="PROSITE" id="PS51194"/>
    </source>
</evidence>
<dbReference type="PaxDb" id="584708-Apau_0067"/>
<dbReference type="STRING" id="584708.Apau_0067"/>
<dbReference type="InterPro" id="IPR027417">
    <property type="entry name" value="P-loop_NTPase"/>
</dbReference>
<dbReference type="PROSITE" id="PS51192">
    <property type="entry name" value="HELICASE_ATP_BIND_1"/>
    <property type="match status" value="1"/>
</dbReference>
<organism evidence="4 5">
    <name type="scientific">Aminomonas paucivorans DSM 12260</name>
    <dbReference type="NCBI Taxonomy" id="584708"/>
    <lineage>
        <taxon>Bacteria</taxon>
        <taxon>Thermotogati</taxon>
        <taxon>Synergistota</taxon>
        <taxon>Synergistia</taxon>
        <taxon>Synergistales</taxon>
        <taxon>Synergistaceae</taxon>
        <taxon>Aminomonas</taxon>
    </lineage>
</organism>
<dbReference type="Pfam" id="PF00271">
    <property type="entry name" value="Helicase_C"/>
    <property type="match status" value="1"/>
</dbReference>
<evidence type="ECO:0000313" key="5">
    <source>
        <dbReference type="Proteomes" id="UP000005096"/>
    </source>
</evidence>
<evidence type="ECO:0000259" key="2">
    <source>
        <dbReference type="PROSITE" id="PS51192"/>
    </source>
</evidence>
<dbReference type="InterPro" id="IPR000330">
    <property type="entry name" value="SNF2_N"/>
</dbReference>
<protein>
    <submittedName>
        <fullName evidence="4">SNF2-related protein</fullName>
    </submittedName>
</protein>
<dbReference type="Proteomes" id="UP000005096">
    <property type="component" value="Chromosome"/>
</dbReference>
<reference evidence="4 5" key="1">
    <citation type="journal article" date="2010" name="Stand. Genomic Sci.">
        <title>Non-contiguous finished genome sequence of Aminomonas paucivorans type strain (GLU-3).</title>
        <authorList>
            <person name="Pitluck S."/>
            <person name="Yasawong M."/>
            <person name="Held B."/>
            <person name="Lapidus A."/>
            <person name="Nolan M."/>
            <person name="Copeland A."/>
            <person name="Lucas S."/>
            <person name="Del Rio T.G."/>
            <person name="Tice H."/>
            <person name="Cheng J.F."/>
            <person name="Chertkov O."/>
            <person name="Goodwin L."/>
            <person name="Tapia R."/>
            <person name="Han C."/>
            <person name="Liolios K."/>
            <person name="Ivanova N."/>
            <person name="Mavromatis K."/>
            <person name="Ovchinnikova G."/>
            <person name="Pati A."/>
            <person name="Chen A."/>
            <person name="Palaniappan K."/>
            <person name="Land M."/>
            <person name="Hauser L."/>
            <person name="Chang Y.J."/>
            <person name="Jeffries C.D."/>
            <person name="Pukall R."/>
            <person name="Spring S."/>
            <person name="Rohde M."/>
            <person name="Sikorski J."/>
            <person name="Goker M."/>
            <person name="Woyke T."/>
            <person name="Bristow J."/>
            <person name="Eisen J.A."/>
            <person name="Markowitz V."/>
            <person name="Hugenholtz P."/>
            <person name="Kyrpides N.C."/>
            <person name="Klenk H.P."/>
        </authorList>
    </citation>
    <scope>NUCLEOTIDE SEQUENCE [LARGE SCALE GENOMIC DNA]</scope>
    <source>
        <strain evidence="4 5">DSM 12260</strain>
    </source>
</reference>
<dbReference type="HOGENOM" id="CLU_000315_21_8_0"/>
<gene>
    <name evidence="4" type="ORF">Apau_0067</name>
</gene>
<dbReference type="SMART" id="SM00487">
    <property type="entry name" value="DEXDc"/>
    <property type="match status" value="1"/>
</dbReference>
<evidence type="ECO:0000313" key="4">
    <source>
        <dbReference type="EMBL" id="EFQ22507.1"/>
    </source>
</evidence>
<dbReference type="AlphaFoldDB" id="E3CW49"/>
<dbReference type="InterPro" id="IPR038718">
    <property type="entry name" value="SNF2-like_sf"/>
</dbReference>
<dbReference type="GO" id="GO:0005524">
    <property type="term" value="F:ATP binding"/>
    <property type="evidence" value="ECO:0007669"/>
    <property type="project" value="InterPro"/>
</dbReference>
<dbReference type="EMBL" id="CM001022">
    <property type="protein sequence ID" value="EFQ22507.1"/>
    <property type="molecule type" value="Genomic_DNA"/>
</dbReference>
<dbReference type="Gene3D" id="3.40.50.300">
    <property type="entry name" value="P-loop containing nucleotide triphosphate hydrolases"/>
    <property type="match status" value="1"/>
</dbReference>
<dbReference type="PROSITE" id="PS51194">
    <property type="entry name" value="HELICASE_CTER"/>
    <property type="match status" value="1"/>
</dbReference>
<accession>E3CW49</accession>
<dbReference type="InterPro" id="IPR014001">
    <property type="entry name" value="Helicase_ATP-bd"/>
</dbReference>
<feature type="domain" description="Helicase ATP-binding" evidence="2">
    <location>
        <begin position="566"/>
        <end position="728"/>
    </location>
</feature>
<dbReference type="eggNOG" id="COG0553">
    <property type="taxonomic scope" value="Bacteria"/>
</dbReference>
<dbReference type="InterPro" id="IPR022138">
    <property type="entry name" value="DUF3670"/>
</dbReference>
<sequence>METLPPASPGSPQGEEPRIALHLSFWRGRAWLWGERAFPWEEPGPRHPGDAGREGLREVLKRLGAGVRVSLSRVETPWAWLPTRGALPLPSSPLLGEPKGRGTVRLRPHGVTALGLEAGELFDLLAALAEGTPPGIGGDASLVWWGRLAREAANLGIREACLPGLVRGDRGWEARWIPLPDEEAQQALDRLAVSLPGVARCLGEGTKTPPETAPRFLAETAAGWLADALGRSGPVPFPPRFPGPRESLHDAWLEALGAPDPVVPWPEEGELEDFAARLDRWRRPLEILARSPLRLVFRLLEPEDGEGRGPWRVEYLLQPRWDPSLLVPLGALWRKEEVSRTLGLGEGEEAFVRLALEQAAPICPEVEASLEDPHPEGFATDLEGAAGFLARGAEALRGAGFPVLLPSWWLGRGEGRRLTLRGVVRTGVAAPAGTSLEDLVALDLQASLGEEVLEPEELEALARAKAPLVRRRGRWFWADREQIETALRFLAARRGEPRTVRDLLEATLGSPRPFGGVELASLEAEGDLGELLRLAAGSAPLPPASQPEGFRGTLRPYQLRGLAWMAFLRRWGLGACLADDMGLGKTAQALALIQRDREEGRTDPVLLVCPTSVIHTWTAEAARFVPDLPLRVHHGPDRPRGRAFVTSLAGAGLVVTSYALLQRDGETLRRVAWGGVILDEAQNVKNPDTAQFRAARSLRAGFRLALTGTPVENHVGDLWSLFEFLNPGLLGGREAFRREFFRPIQVWGDDGAATALRRRTGPFILRRLKTDRSVLPDLPEKVVSREFCTLTVEQASLYRAVLDRGEERVAESQGMTRRGEVLALLTRLKQVCNHPAHFLGDGSPLEGRSGKLARLVELLAQVREQGECALVFSQFAEMGGLLRDYLQRRLGEEVLFLHGGVPRVRRDEMVERFQGEGGPGVFVLSLKAGGTGLTLSRANHVVHYDRWWNPAVEDQATDRAYRIGQRKNVFVHPLIVAGTLEERIDALLESKADLADRVVGAGERWLTELGDRDLHALLALDRNATEE</sequence>
<evidence type="ECO:0000256" key="1">
    <source>
        <dbReference type="ARBA" id="ARBA00022801"/>
    </source>
</evidence>
<dbReference type="SMART" id="SM00490">
    <property type="entry name" value="HELICc"/>
    <property type="match status" value="1"/>
</dbReference>
<dbReference type="Pfam" id="PF12419">
    <property type="entry name" value="DUF3670"/>
    <property type="match status" value="1"/>
</dbReference>
<dbReference type="CDD" id="cd18012">
    <property type="entry name" value="DEXQc_arch_SWI2_SNF2"/>
    <property type="match status" value="1"/>
</dbReference>